<organism evidence="2 3">
    <name type="scientific">Purpureocillium lilacinum</name>
    <name type="common">Paecilomyces lilacinus</name>
    <dbReference type="NCBI Taxonomy" id="33203"/>
    <lineage>
        <taxon>Eukaryota</taxon>
        <taxon>Fungi</taxon>
        <taxon>Dikarya</taxon>
        <taxon>Ascomycota</taxon>
        <taxon>Pezizomycotina</taxon>
        <taxon>Sordariomycetes</taxon>
        <taxon>Hypocreomycetidae</taxon>
        <taxon>Hypocreales</taxon>
        <taxon>Ophiocordycipitaceae</taxon>
        <taxon>Purpureocillium</taxon>
    </lineage>
</organism>
<comment type="caution">
    <text evidence="2">The sequence shown here is derived from an EMBL/GenBank/DDBJ whole genome shotgun (WGS) entry which is preliminary data.</text>
</comment>
<sequence length="240" mass="26375">MRFAHVTLYSIAYATAMAAGASTDHAHANAVASEKAAMEEIIGTCRRTNNKCKWERETRPNVWEVGFATCPAHEPCRTGHEGGGPGLRRERRKAQIRRDKVIGDDEDYDGDDDDEAYTIPGVNTGPVARGKMWFTDALFCDGQSDGPRLDQGLTWAAVLPVRHDTRNHSMASQHVVAGIRSAQALPGLPCGWVVGERGLHDMTSGDTMFLVYRPGYEKDMAPLPALPKPLLTRKYEPEVA</sequence>
<dbReference type="Proteomes" id="UP001287286">
    <property type="component" value="Unassembled WGS sequence"/>
</dbReference>
<reference evidence="2 3" key="1">
    <citation type="journal article" date="2024" name="Microbiol. Resour. Announc.">
        <title>Genome annotations for the ascomycete fungi Trichoderma harzianum, Trichoderma aggressivum, and Purpureocillium lilacinum.</title>
        <authorList>
            <person name="Beijen E.P.W."/>
            <person name="Ohm R.A."/>
        </authorList>
    </citation>
    <scope>NUCLEOTIDE SEQUENCE [LARGE SCALE GENOMIC DNA]</scope>
    <source>
        <strain evidence="2 3">CBS 150709</strain>
    </source>
</reference>
<keyword evidence="3" id="KW-1185">Reference proteome</keyword>
<evidence type="ECO:0000313" key="3">
    <source>
        <dbReference type="Proteomes" id="UP001287286"/>
    </source>
</evidence>
<proteinExistence type="predicted"/>
<protein>
    <submittedName>
        <fullName evidence="2">Uncharacterized protein</fullName>
    </submittedName>
</protein>
<dbReference type="EMBL" id="JAWRVI010000011">
    <property type="protein sequence ID" value="KAK4091548.1"/>
    <property type="molecule type" value="Genomic_DNA"/>
</dbReference>
<evidence type="ECO:0000313" key="2">
    <source>
        <dbReference type="EMBL" id="KAK4091548.1"/>
    </source>
</evidence>
<feature type="region of interest" description="Disordered" evidence="1">
    <location>
        <begin position="74"/>
        <end position="95"/>
    </location>
</feature>
<name>A0ABR0C727_PURLI</name>
<accession>A0ABR0C727</accession>
<gene>
    <name evidence="2" type="ORF">Purlil1_3978</name>
</gene>
<evidence type="ECO:0000256" key="1">
    <source>
        <dbReference type="SAM" id="MobiDB-lite"/>
    </source>
</evidence>